<dbReference type="RefSeq" id="WP_023055859.1">
    <property type="nucleotide sequence ID" value="NZ_JAUSTN010000003.1"/>
</dbReference>
<evidence type="ECO:0000256" key="7">
    <source>
        <dbReference type="ARBA" id="ARBA00023136"/>
    </source>
</evidence>
<organism evidence="11 12">
    <name type="scientific">Peptoniphilus koenoeneniae</name>
    <dbReference type="NCBI Taxonomy" id="507751"/>
    <lineage>
        <taxon>Bacteria</taxon>
        <taxon>Bacillati</taxon>
        <taxon>Bacillota</taxon>
        <taxon>Tissierellia</taxon>
        <taxon>Tissierellales</taxon>
        <taxon>Peptoniphilaceae</taxon>
        <taxon>Peptoniphilus</taxon>
    </lineage>
</organism>
<evidence type="ECO:0000313" key="11">
    <source>
        <dbReference type="EMBL" id="MDQ0274685.1"/>
    </source>
</evidence>
<dbReference type="InterPro" id="IPR018461">
    <property type="entry name" value="Na/H_Antiport_NhaC-like_C"/>
</dbReference>
<evidence type="ECO:0000256" key="2">
    <source>
        <dbReference type="ARBA" id="ARBA00022448"/>
    </source>
</evidence>
<dbReference type="PANTHER" id="PTHR33451">
    <property type="entry name" value="MALATE-2H(+)/NA(+)-LACTATE ANTIPORTER"/>
    <property type="match status" value="1"/>
</dbReference>
<dbReference type="InterPro" id="IPR052180">
    <property type="entry name" value="NhaC_Na-H+_Antiporter"/>
</dbReference>
<feature type="transmembrane region" description="Helical" evidence="9">
    <location>
        <begin position="206"/>
        <end position="224"/>
    </location>
</feature>
<keyword evidence="3" id="KW-0050">Antiport</keyword>
<feature type="transmembrane region" description="Helical" evidence="9">
    <location>
        <begin position="354"/>
        <end position="378"/>
    </location>
</feature>
<dbReference type="Proteomes" id="UP001236559">
    <property type="component" value="Unassembled WGS sequence"/>
</dbReference>
<feature type="transmembrane region" description="Helical" evidence="9">
    <location>
        <begin position="245"/>
        <end position="262"/>
    </location>
</feature>
<keyword evidence="7 9" id="KW-0472">Membrane</keyword>
<feature type="domain" description="Na+/H+ antiporter NhaC-like C-terminal" evidence="10">
    <location>
        <begin position="20"/>
        <end position="188"/>
    </location>
</feature>
<keyword evidence="5 9" id="KW-0812">Transmembrane</keyword>
<evidence type="ECO:0000256" key="9">
    <source>
        <dbReference type="SAM" id="Phobius"/>
    </source>
</evidence>
<protein>
    <submittedName>
        <fullName evidence="11">Na+/H+ antiporter NhaC</fullName>
    </submittedName>
</protein>
<keyword evidence="4" id="KW-1003">Cell membrane</keyword>
<proteinExistence type="inferred from homology"/>
<feature type="transmembrane region" description="Helical" evidence="9">
    <location>
        <begin position="399"/>
        <end position="426"/>
    </location>
</feature>
<feature type="transmembrane region" description="Helical" evidence="9">
    <location>
        <begin position="438"/>
        <end position="462"/>
    </location>
</feature>
<feature type="transmembrane region" description="Helical" evidence="9">
    <location>
        <begin position="300"/>
        <end position="324"/>
    </location>
</feature>
<accession>A0ABU0AXG8</accession>
<evidence type="ECO:0000256" key="8">
    <source>
        <dbReference type="ARBA" id="ARBA00038435"/>
    </source>
</evidence>
<evidence type="ECO:0000313" key="12">
    <source>
        <dbReference type="Proteomes" id="UP001236559"/>
    </source>
</evidence>
<comment type="subcellular location">
    <subcellularLocation>
        <location evidence="1">Cell membrane</location>
        <topology evidence="1">Multi-pass membrane protein</topology>
    </subcellularLocation>
</comment>
<feature type="transmembrane region" description="Helical" evidence="9">
    <location>
        <begin position="268"/>
        <end position="288"/>
    </location>
</feature>
<feature type="transmembrane region" description="Helical" evidence="9">
    <location>
        <begin position="144"/>
        <end position="169"/>
    </location>
</feature>
<keyword evidence="6 9" id="KW-1133">Transmembrane helix</keyword>
<evidence type="ECO:0000256" key="4">
    <source>
        <dbReference type="ARBA" id="ARBA00022475"/>
    </source>
</evidence>
<feature type="transmembrane region" description="Helical" evidence="9">
    <location>
        <begin position="77"/>
        <end position="99"/>
    </location>
</feature>
<dbReference type="PANTHER" id="PTHR33451:SF5">
    <property type="entry name" value="NA+_H+ ANTIPORTER"/>
    <property type="match status" value="1"/>
</dbReference>
<dbReference type="EMBL" id="JAUSTN010000003">
    <property type="protein sequence ID" value="MDQ0274685.1"/>
    <property type="molecule type" value="Genomic_DNA"/>
</dbReference>
<dbReference type="Pfam" id="PF03553">
    <property type="entry name" value="Na_H_antiporter"/>
    <property type="match status" value="1"/>
</dbReference>
<gene>
    <name evidence="11" type="ORF">J2S72_000702</name>
</gene>
<feature type="transmembrane region" description="Helical" evidence="9">
    <location>
        <begin position="12"/>
        <end position="33"/>
    </location>
</feature>
<evidence type="ECO:0000256" key="1">
    <source>
        <dbReference type="ARBA" id="ARBA00004651"/>
    </source>
</evidence>
<evidence type="ECO:0000256" key="5">
    <source>
        <dbReference type="ARBA" id="ARBA00022692"/>
    </source>
</evidence>
<keyword evidence="2" id="KW-0813">Transport</keyword>
<comment type="caution">
    <text evidence="11">The sequence shown here is derived from an EMBL/GenBank/DDBJ whole genome shotgun (WGS) entry which is preliminary data.</text>
</comment>
<reference evidence="11 12" key="1">
    <citation type="submission" date="2023-07" db="EMBL/GenBank/DDBJ databases">
        <title>Genomic Encyclopedia of Type Strains, Phase IV (KMG-IV): sequencing the most valuable type-strain genomes for metagenomic binning, comparative biology and taxonomic classification.</title>
        <authorList>
            <person name="Goeker M."/>
        </authorList>
    </citation>
    <scope>NUCLEOTIDE SEQUENCE [LARGE SCALE GENOMIC DNA]</scope>
    <source>
        <strain evidence="11 12">DSM 22616</strain>
    </source>
</reference>
<comment type="similarity">
    <text evidence="8">Belongs to the NhaC Na(+)/H(+) (TC 2.A.35) antiporter family.</text>
</comment>
<name>A0ABU0AXG8_9FIRM</name>
<evidence type="ECO:0000259" key="10">
    <source>
        <dbReference type="Pfam" id="PF03553"/>
    </source>
</evidence>
<feature type="transmembrane region" description="Helical" evidence="9">
    <location>
        <begin position="111"/>
        <end position="132"/>
    </location>
</feature>
<keyword evidence="12" id="KW-1185">Reference proteome</keyword>
<feature type="transmembrane region" description="Helical" evidence="9">
    <location>
        <begin position="39"/>
        <end position="56"/>
    </location>
</feature>
<evidence type="ECO:0000256" key="3">
    <source>
        <dbReference type="ARBA" id="ARBA00022449"/>
    </source>
</evidence>
<sequence length="476" mass="50782">MKEKNKITFHFGWAMSLLPMAIFLITCILFFIVFKSFDMNALAVGGFLGLLVGALFTKTYSQYWNSVVEGIGKSSSISIIVVLLLIGMFTKLMAVSGVSQGFLWLADKVGLYGGLFTAFTFLTTCLITAATGSSIGTLFTAYPILYPAGIALGSNPGVLAGAILSGAVFGDNLAPISDVTIASTGTQTYKYKEETADIGGTVAYRLKYALISGAIALVLFAIFGGSKTEINSIGHDMMASMNAKGLWMLIPVVVLLIISIKTSDIFKAITGGLISGILIGLLTGAFTANEIFSISEGQPVGFLYNGFNGMVGICLFCISLFGIMGVMEDSGALDKIIGFFLNSNMAKTPRGTEILIALGSMITTLFLGGVTSASVLTFGPVADAIGKKHDLHPYRRANILSCFANSFPAITPFISAFIFISISVIMPLQSEYSFIPSISASQIFLGCFYPMVMFLVLMASILTGWDRKFETKEEIK</sequence>
<evidence type="ECO:0000256" key="6">
    <source>
        <dbReference type="ARBA" id="ARBA00022989"/>
    </source>
</evidence>